<protein>
    <submittedName>
        <fullName evidence="2">Uncharacterized protein</fullName>
    </submittedName>
</protein>
<dbReference type="EMBL" id="CP012029">
    <property type="protein sequence ID" value="ALO27016.1"/>
    <property type="molecule type" value="Genomic_DNA"/>
</dbReference>
<evidence type="ECO:0000313" key="3">
    <source>
        <dbReference type="Proteomes" id="UP000058857"/>
    </source>
</evidence>
<dbReference type="AlphaFoldDB" id="A0A0S2ITS3"/>
<feature type="transmembrane region" description="Helical" evidence="1">
    <location>
        <begin position="113"/>
        <end position="131"/>
    </location>
</feature>
<keyword evidence="1" id="KW-1133">Transmembrane helix</keyword>
<evidence type="ECO:0000313" key="2">
    <source>
        <dbReference type="EMBL" id="ALO27016.1"/>
    </source>
</evidence>
<dbReference type="Proteomes" id="UP000058857">
    <property type="component" value="Chromosome 1"/>
</dbReference>
<proteinExistence type="predicted"/>
<keyword evidence="1" id="KW-0472">Membrane</keyword>
<feature type="transmembrane region" description="Helical" evidence="1">
    <location>
        <begin position="53"/>
        <end position="76"/>
    </location>
</feature>
<gene>
    <name evidence="2" type="ORF">LBBP_02798</name>
</gene>
<organism evidence="2">
    <name type="scientific">Leptospira borgpetersenii serovar Ballum</name>
    <dbReference type="NCBI Taxonomy" id="280505"/>
    <lineage>
        <taxon>Bacteria</taxon>
        <taxon>Pseudomonadati</taxon>
        <taxon>Spirochaetota</taxon>
        <taxon>Spirochaetia</taxon>
        <taxon>Leptospirales</taxon>
        <taxon>Leptospiraceae</taxon>
        <taxon>Leptospira</taxon>
    </lineage>
</organism>
<accession>A0A0S2ITS3</accession>
<evidence type="ECO:0000256" key="1">
    <source>
        <dbReference type="SAM" id="Phobius"/>
    </source>
</evidence>
<sequence length="132" mass="14831">MNILSARFILPGTKKGKGTKKNRMSLKKYLLGLTIQILILTISYKLYYPDRKFFSGSILALFLLVPFYLLKILVILKFPEKGVGIQMGIMTASFFCNGIAVWAVVSQNDSSDFIIGFLIAHFSHFLIVVFAS</sequence>
<feature type="transmembrane region" description="Helical" evidence="1">
    <location>
        <begin position="29"/>
        <end position="47"/>
    </location>
</feature>
<feature type="transmembrane region" description="Helical" evidence="1">
    <location>
        <begin position="88"/>
        <end position="107"/>
    </location>
</feature>
<name>A0A0S2ITS3_LEPBO</name>
<reference evidence="2 3" key="1">
    <citation type="journal article" date="2015" name="PLoS Negl. Trop. Dis.">
        <title>Distribution of Plasmids in Distinct Leptospira Pathogenic Species.</title>
        <authorList>
            <person name="Wang Y."/>
            <person name="Zhuang X."/>
            <person name="Zhong Y."/>
            <person name="Zhang C."/>
            <person name="Zhang Y."/>
            <person name="Zeng L."/>
            <person name="Zhu Y."/>
            <person name="He P."/>
            <person name="Dong K."/>
            <person name="Pal U."/>
            <person name="Guo X."/>
            <person name="Qin J."/>
        </authorList>
    </citation>
    <scope>NUCLEOTIDE SEQUENCE [LARGE SCALE GENOMIC DNA]</scope>
    <source>
        <strain evidence="2 3">56604</strain>
    </source>
</reference>
<dbReference type="PATRIC" id="fig|280505.15.peg.2728"/>
<keyword evidence="1" id="KW-0812">Transmembrane</keyword>